<dbReference type="GO" id="GO:0006335">
    <property type="term" value="P:DNA replication-dependent chromatin assembly"/>
    <property type="evidence" value="ECO:0000318"/>
    <property type="project" value="GO_Central"/>
</dbReference>
<dbReference type="OMA" id="IAECHYK"/>
<dbReference type="eggNOG" id="KOG4563">
    <property type="taxonomic scope" value="Eukaryota"/>
</dbReference>
<feature type="region of interest" description="Disordered" evidence="6">
    <location>
        <begin position="86"/>
        <end position="108"/>
    </location>
</feature>
<dbReference type="AlphaFoldDB" id="Q5AW90"/>
<feature type="compositionally biased region" description="Low complexity" evidence="6">
    <location>
        <begin position="417"/>
        <end position="430"/>
    </location>
</feature>
<dbReference type="Pfam" id="PF10516">
    <property type="entry name" value="SHNi-TPR"/>
    <property type="match status" value="1"/>
</dbReference>
<dbReference type="PANTHER" id="PTHR15081:SF1">
    <property type="entry name" value="NUCLEAR AUTOANTIGENIC SPERM PROTEIN"/>
    <property type="match status" value="1"/>
</dbReference>
<dbReference type="EMBL" id="BN001304">
    <property type="protein sequence ID" value="CBF79386.1"/>
    <property type="molecule type" value="Genomic_DNA"/>
</dbReference>
<proteinExistence type="inferred from homology"/>
<evidence type="ECO:0000256" key="1">
    <source>
        <dbReference type="ARBA" id="ARBA00004123"/>
    </source>
</evidence>
<sequence length="454" mass="49875">MDARSLTESPDLAAQDERQRLEALIKRAAAKDAMKDYNAAAELYSEATEIQAKLNGELSLENASLLFAYGKALYNVAVSKSDVLGSKVAGKAQPQSAPKDKSASSESLPVADNLIKNAVASSSSVAKIQERSSEDNQSKPFFQFTGDENFDTDSEEENEDNAAEGDEDDNDDDDDDDFANAFEILDLARVLYHKKLSALEESGKGKSTDPLPELKEIKERLADTYDLQAEILLEGENFSDAVTDLKMALELRQSLFPMEDPSVAECHYKLSLALEFGAVQHGDNPEGETKPAKVDEEMRKEAVTQMEMAIESCRVRISQEQEKLKTDGSLDEDKRAALKRKIANVKEIISDMEQRLLDLRRPPVSVEKVLDNQGENMIKGILGQIMGESDSNKQSLLDVATQNATDLTAFVKRKPASSKSSQRASSAPKRPVQEEASEGDSKRLRVADGDEKAT</sequence>
<accession>Q5AW90</accession>
<reference evidence="9" key="2">
    <citation type="journal article" date="2009" name="Fungal Genet. Biol.">
        <title>The 2008 update of the Aspergillus nidulans genome annotation: a community effort.</title>
        <authorList>
            <person name="Wortman J.R."/>
            <person name="Gilsenan J.M."/>
            <person name="Joardar V."/>
            <person name="Deegan J."/>
            <person name="Clutterbuck J."/>
            <person name="Andersen M.R."/>
            <person name="Archer D."/>
            <person name="Bencina M."/>
            <person name="Braus G."/>
            <person name="Coutinho P."/>
            <person name="von Dohren H."/>
            <person name="Doonan J."/>
            <person name="Driessen A.J."/>
            <person name="Durek P."/>
            <person name="Espeso E."/>
            <person name="Fekete E."/>
            <person name="Flipphi M."/>
            <person name="Estrada C.G."/>
            <person name="Geysens S."/>
            <person name="Goldman G."/>
            <person name="de Groot P.W."/>
            <person name="Hansen K."/>
            <person name="Harris S.D."/>
            <person name="Heinekamp T."/>
            <person name="Helmstaedt K."/>
            <person name="Henrissat B."/>
            <person name="Hofmann G."/>
            <person name="Homan T."/>
            <person name="Horio T."/>
            <person name="Horiuchi H."/>
            <person name="James S."/>
            <person name="Jones M."/>
            <person name="Karaffa L."/>
            <person name="Karanyi Z."/>
            <person name="Kato M."/>
            <person name="Keller N."/>
            <person name="Kelly D.E."/>
            <person name="Kiel J.A."/>
            <person name="Kim J.M."/>
            <person name="van der Klei I.J."/>
            <person name="Klis F.M."/>
            <person name="Kovalchuk A."/>
            <person name="Krasevec N."/>
            <person name="Kubicek C.P."/>
            <person name="Liu B."/>
            <person name="Maccabe A."/>
            <person name="Meyer V."/>
            <person name="Mirabito P."/>
            <person name="Miskei M."/>
            <person name="Mos M."/>
            <person name="Mullins J."/>
            <person name="Nelson D.R."/>
            <person name="Nielsen J."/>
            <person name="Oakley B.R."/>
            <person name="Osmani S.A."/>
            <person name="Pakula T."/>
            <person name="Paszewski A."/>
            <person name="Paulsen I."/>
            <person name="Pilsyk S."/>
            <person name="Pocsi I."/>
            <person name="Punt P.J."/>
            <person name="Ram A.F."/>
            <person name="Ren Q."/>
            <person name="Robellet X."/>
            <person name="Robson G."/>
            <person name="Seiboth B."/>
            <person name="van Solingen P."/>
            <person name="Specht T."/>
            <person name="Sun J."/>
            <person name="Taheri-Talesh N."/>
            <person name="Takeshita N."/>
            <person name="Ussery D."/>
            <person name="vanKuyk P.A."/>
            <person name="Visser H."/>
            <person name="van de Vondervoort P.J."/>
            <person name="de Vries R.P."/>
            <person name="Walton J."/>
            <person name="Xiang X."/>
            <person name="Xiong Y."/>
            <person name="Zeng A.P."/>
            <person name="Brandt B.W."/>
            <person name="Cornell M.J."/>
            <person name="van den Hondel C.A."/>
            <person name="Visser J."/>
            <person name="Oliver S.G."/>
            <person name="Turner G."/>
        </authorList>
    </citation>
    <scope>GENOME REANNOTATION</scope>
    <source>
        <strain evidence="9">FGSC A4 / ATCC 38163 / CBS 112.46 / NRRL 194 / M139</strain>
    </source>
</reference>
<evidence type="ECO:0000256" key="2">
    <source>
        <dbReference type="ARBA" id="ARBA00008402"/>
    </source>
</evidence>
<dbReference type="Proteomes" id="UP000000560">
    <property type="component" value="Chromosome IV"/>
</dbReference>
<keyword evidence="4" id="KW-0802">TPR repeat</keyword>
<feature type="domain" description="Tetratricopeptide SHNi-TPR" evidence="7">
    <location>
        <begin position="222"/>
        <end position="259"/>
    </location>
</feature>
<dbReference type="GO" id="GO:0042393">
    <property type="term" value="F:histone binding"/>
    <property type="evidence" value="ECO:0000318"/>
    <property type="project" value="GO_Central"/>
</dbReference>
<evidence type="ECO:0000256" key="4">
    <source>
        <dbReference type="ARBA" id="ARBA00022803"/>
    </source>
</evidence>
<organism evidence="8 9">
    <name type="scientific">Emericella nidulans (strain FGSC A4 / ATCC 38163 / CBS 112.46 / NRRL 194 / M139)</name>
    <name type="common">Aspergillus nidulans</name>
    <dbReference type="NCBI Taxonomy" id="227321"/>
    <lineage>
        <taxon>Eukaryota</taxon>
        <taxon>Fungi</taxon>
        <taxon>Dikarya</taxon>
        <taxon>Ascomycota</taxon>
        <taxon>Pezizomycotina</taxon>
        <taxon>Eurotiomycetes</taxon>
        <taxon>Eurotiomycetidae</taxon>
        <taxon>Eurotiales</taxon>
        <taxon>Aspergillaceae</taxon>
        <taxon>Aspergillus</taxon>
        <taxon>Aspergillus subgen. Nidulantes</taxon>
    </lineage>
</organism>
<dbReference type="InterPro" id="IPR051730">
    <property type="entry name" value="NASP-like"/>
</dbReference>
<evidence type="ECO:0000313" key="9">
    <source>
        <dbReference type="Proteomes" id="UP000000560"/>
    </source>
</evidence>
<name>Q5AW90_EMENI</name>
<comment type="subcellular location">
    <subcellularLocation>
        <location evidence="1">Nucleus</location>
    </subcellularLocation>
</comment>
<dbReference type="Gene3D" id="1.25.40.10">
    <property type="entry name" value="Tetratricopeptide repeat domain"/>
    <property type="match status" value="1"/>
</dbReference>
<dbReference type="OrthoDB" id="5587616at2759"/>
<dbReference type="InterPro" id="IPR011990">
    <property type="entry name" value="TPR-like_helical_dom_sf"/>
</dbReference>
<dbReference type="SUPFAM" id="SSF48452">
    <property type="entry name" value="TPR-like"/>
    <property type="match status" value="1"/>
</dbReference>
<gene>
    <name evidence="8" type="ORF">ANIA_07440</name>
</gene>
<evidence type="ECO:0000259" key="7">
    <source>
        <dbReference type="Pfam" id="PF10516"/>
    </source>
</evidence>
<dbReference type="STRING" id="227321.Q5AW90"/>
<dbReference type="GO" id="GO:0034080">
    <property type="term" value="P:CENP-A containing chromatin assembly"/>
    <property type="evidence" value="ECO:0000318"/>
    <property type="project" value="GO_Central"/>
</dbReference>
<keyword evidence="5" id="KW-0539">Nucleus</keyword>
<dbReference type="InParanoid" id="Q5AW90"/>
<dbReference type="GO" id="GO:0005654">
    <property type="term" value="C:nucleoplasm"/>
    <property type="evidence" value="ECO:0000318"/>
    <property type="project" value="GO_Central"/>
</dbReference>
<dbReference type="HOGENOM" id="CLU_028900_1_0_1"/>
<feature type="compositionally biased region" description="Basic and acidic residues" evidence="6">
    <location>
        <begin position="439"/>
        <end position="454"/>
    </location>
</feature>
<dbReference type="RefSeq" id="XP_680709.1">
    <property type="nucleotide sequence ID" value="XM_675617.1"/>
</dbReference>
<accession>C8VBB4</accession>
<keyword evidence="3" id="KW-0677">Repeat</keyword>
<feature type="region of interest" description="Disordered" evidence="6">
    <location>
        <begin position="410"/>
        <end position="454"/>
    </location>
</feature>
<comment type="similarity">
    <text evidence="2">Belongs to the NASP family.</text>
</comment>
<dbReference type="SMART" id="SM00028">
    <property type="entry name" value="TPR"/>
    <property type="match status" value="2"/>
</dbReference>
<evidence type="ECO:0000313" key="8">
    <source>
        <dbReference type="EMBL" id="CBF79386.1"/>
    </source>
</evidence>
<dbReference type="KEGG" id="ani:ANIA_07440"/>
<evidence type="ECO:0000256" key="3">
    <source>
        <dbReference type="ARBA" id="ARBA00022737"/>
    </source>
</evidence>
<dbReference type="GeneID" id="2869652"/>
<keyword evidence="9" id="KW-1185">Reference proteome</keyword>
<dbReference type="PANTHER" id="PTHR15081">
    <property type="entry name" value="NUCLEAR AUTOANTIGENIC SPERM PROTEIN NASP -RELATED"/>
    <property type="match status" value="1"/>
</dbReference>
<dbReference type="VEuPathDB" id="FungiDB:AN7440"/>
<protein>
    <recommendedName>
        <fullName evidence="7">Tetratricopeptide SHNi-TPR domain-containing protein</fullName>
    </recommendedName>
</protein>
<feature type="region of interest" description="Disordered" evidence="6">
    <location>
        <begin position="126"/>
        <end position="177"/>
    </location>
</feature>
<dbReference type="InterPro" id="IPR019734">
    <property type="entry name" value="TPR_rpt"/>
</dbReference>
<evidence type="ECO:0000256" key="5">
    <source>
        <dbReference type="ARBA" id="ARBA00023242"/>
    </source>
</evidence>
<feature type="compositionally biased region" description="Basic and acidic residues" evidence="6">
    <location>
        <begin position="128"/>
        <end position="137"/>
    </location>
</feature>
<evidence type="ECO:0000256" key="6">
    <source>
        <dbReference type="SAM" id="MobiDB-lite"/>
    </source>
</evidence>
<reference evidence="9" key="1">
    <citation type="journal article" date="2005" name="Nature">
        <title>Sequencing of Aspergillus nidulans and comparative analysis with A. fumigatus and A. oryzae.</title>
        <authorList>
            <person name="Galagan J.E."/>
            <person name="Calvo S.E."/>
            <person name="Cuomo C."/>
            <person name="Ma L.J."/>
            <person name="Wortman J.R."/>
            <person name="Batzoglou S."/>
            <person name="Lee S.I."/>
            <person name="Basturkmen M."/>
            <person name="Spevak C.C."/>
            <person name="Clutterbuck J."/>
            <person name="Kapitonov V."/>
            <person name="Jurka J."/>
            <person name="Scazzocchio C."/>
            <person name="Farman M."/>
            <person name="Butler J."/>
            <person name="Purcell S."/>
            <person name="Harris S."/>
            <person name="Braus G.H."/>
            <person name="Draht O."/>
            <person name="Busch S."/>
            <person name="D'Enfert C."/>
            <person name="Bouchier C."/>
            <person name="Goldman G.H."/>
            <person name="Bell-Pedersen D."/>
            <person name="Griffiths-Jones S."/>
            <person name="Doonan J.H."/>
            <person name="Yu J."/>
            <person name="Vienken K."/>
            <person name="Pain A."/>
            <person name="Freitag M."/>
            <person name="Selker E.U."/>
            <person name="Archer D.B."/>
            <person name="Penalva M.A."/>
            <person name="Oakley B.R."/>
            <person name="Momany M."/>
            <person name="Tanaka T."/>
            <person name="Kumagai T."/>
            <person name="Asai K."/>
            <person name="Machida M."/>
            <person name="Nierman W.C."/>
            <person name="Denning D.W."/>
            <person name="Caddick M."/>
            <person name="Hynes M."/>
            <person name="Paoletti M."/>
            <person name="Fischer R."/>
            <person name="Miller B."/>
            <person name="Dyer P."/>
            <person name="Sachs M.S."/>
            <person name="Osmani S.A."/>
            <person name="Birren B.W."/>
        </authorList>
    </citation>
    <scope>NUCLEOTIDE SEQUENCE [LARGE SCALE GENOMIC DNA]</scope>
    <source>
        <strain evidence="9">FGSC A4 / ATCC 38163 / CBS 112.46 / NRRL 194 / M139</strain>
    </source>
</reference>
<feature type="compositionally biased region" description="Acidic residues" evidence="6">
    <location>
        <begin position="148"/>
        <end position="177"/>
    </location>
</feature>
<dbReference type="InterPro" id="IPR019544">
    <property type="entry name" value="Tetratricopeptide_SHNi-TPR_dom"/>
</dbReference>